<dbReference type="InterPro" id="IPR015943">
    <property type="entry name" value="WD40/YVTN_repeat-like_dom_sf"/>
</dbReference>
<organism evidence="3 4">
    <name type="scientific">Planomonospora corallina</name>
    <dbReference type="NCBI Taxonomy" id="1806052"/>
    <lineage>
        <taxon>Bacteria</taxon>
        <taxon>Bacillati</taxon>
        <taxon>Actinomycetota</taxon>
        <taxon>Actinomycetes</taxon>
        <taxon>Streptosporangiales</taxon>
        <taxon>Streptosporangiaceae</taxon>
        <taxon>Planomonospora</taxon>
    </lineage>
</organism>
<keyword evidence="4" id="KW-1185">Reference proteome</keyword>
<name>A0ABV8I1C1_9ACTN</name>
<sequence length="156" mass="16480">MRVWDLRTARLLREARAGILPPLSVAITGTLVLAADHRDVVAWDLAGDGPVLGVATAHVGGRPVAVTCGQDRTLRTWDLRTGEQTAPPALPLAGLRAGLAPRRTARRGLLLGDRRLRRGAARLTGAGGAPRGAGVSRAGGRRLRRPARRPAPRPGR</sequence>
<dbReference type="RefSeq" id="WP_377284832.1">
    <property type="nucleotide sequence ID" value="NZ_JBHSBM010000005.1"/>
</dbReference>
<gene>
    <name evidence="3" type="ORF">ACFOWE_01110</name>
</gene>
<evidence type="ECO:0000256" key="2">
    <source>
        <dbReference type="SAM" id="MobiDB-lite"/>
    </source>
</evidence>
<dbReference type="InterPro" id="IPR001680">
    <property type="entry name" value="WD40_rpt"/>
</dbReference>
<dbReference type="PROSITE" id="PS50082">
    <property type="entry name" value="WD_REPEATS_2"/>
    <property type="match status" value="1"/>
</dbReference>
<evidence type="ECO:0000313" key="4">
    <source>
        <dbReference type="Proteomes" id="UP001595850"/>
    </source>
</evidence>
<dbReference type="EMBL" id="JBHSBM010000005">
    <property type="protein sequence ID" value="MFC4056873.1"/>
    <property type="molecule type" value="Genomic_DNA"/>
</dbReference>
<feature type="region of interest" description="Disordered" evidence="2">
    <location>
        <begin position="121"/>
        <end position="156"/>
    </location>
</feature>
<accession>A0ABV8I1C1</accession>
<feature type="compositionally biased region" description="Basic residues" evidence="2">
    <location>
        <begin position="139"/>
        <end position="156"/>
    </location>
</feature>
<dbReference type="Gene3D" id="2.130.10.10">
    <property type="entry name" value="YVTN repeat-like/Quinoprotein amine dehydrogenase"/>
    <property type="match status" value="1"/>
</dbReference>
<proteinExistence type="predicted"/>
<dbReference type="Proteomes" id="UP001595850">
    <property type="component" value="Unassembled WGS sequence"/>
</dbReference>
<reference evidence="4" key="1">
    <citation type="journal article" date="2019" name="Int. J. Syst. Evol. Microbiol.">
        <title>The Global Catalogue of Microorganisms (GCM) 10K type strain sequencing project: providing services to taxonomists for standard genome sequencing and annotation.</title>
        <authorList>
            <consortium name="The Broad Institute Genomics Platform"/>
            <consortium name="The Broad Institute Genome Sequencing Center for Infectious Disease"/>
            <person name="Wu L."/>
            <person name="Ma J."/>
        </authorList>
    </citation>
    <scope>NUCLEOTIDE SEQUENCE [LARGE SCALE GENOMIC DNA]</scope>
    <source>
        <strain evidence="4">TBRC 4489</strain>
    </source>
</reference>
<protein>
    <submittedName>
        <fullName evidence="3">Uncharacterized protein</fullName>
    </submittedName>
</protein>
<evidence type="ECO:0000256" key="1">
    <source>
        <dbReference type="PROSITE-ProRule" id="PRU00221"/>
    </source>
</evidence>
<evidence type="ECO:0000313" key="3">
    <source>
        <dbReference type="EMBL" id="MFC4056873.1"/>
    </source>
</evidence>
<feature type="repeat" description="WD" evidence="1">
    <location>
        <begin position="66"/>
        <end position="87"/>
    </location>
</feature>
<keyword evidence="1" id="KW-0853">WD repeat</keyword>
<comment type="caution">
    <text evidence="3">The sequence shown here is derived from an EMBL/GenBank/DDBJ whole genome shotgun (WGS) entry which is preliminary data.</text>
</comment>
<dbReference type="SUPFAM" id="SSF50998">
    <property type="entry name" value="Quinoprotein alcohol dehydrogenase-like"/>
    <property type="match status" value="1"/>
</dbReference>
<dbReference type="InterPro" id="IPR011047">
    <property type="entry name" value="Quinoprotein_ADH-like_sf"/>
</dbReference>